<dbReference type="InterPro" id="IPR000182">
    <property type="entry name" value="GNAT_dom"/>
</dbReference>
<evidence type="ECO:0000313" key="3">
    <source>
        <dbReference type="Proteomes" id="UP000007076"/>
    </source>
</evidence>
<dbReference type="Proteomes" id="UP000007076">
    <property type="component" value="Chromosome"/>
</dbReference>
<dbReference type="KEGG" id="ksk:KSE_02790"/>
<dbReference type="PANTHER" id="PTHR43441">
    <property type="entry name" value="RIBOSOMAL-PROTEIN-SERINE ACETYLTRANSFERASE"/>
    <property type="match status" value="1"/>
</dbReference>
<dbReference type="Pfam" id="PF13302">
    <property type="entry name" value="Acetyltransf_3"/>
    <property type="match status" value="1"/>
</dbReference>
<dbReference type="GO" id="GO:0008999">
    <property type="term" value="F:protein-N-terminal-alanine acetyltransferase activity"/>
    <property type="evidence" value="ECO:0007669"/>
    <property type="project" value="TreeGrafter"/>
</dbReference>
<keyword evidence="2" id="KW-0808">Transferase</keyword>
<dbReference type="RefSeq" id="WP_014133447.1">
    <property type="nucleotide sequence ID" value="NC_016109.1"/>
</dbReference>
<dbReference type="AlphaFoldDB" id="E4N4J5"/>
<evidence type="ECO:0000259" key="1">
    <source>
        <dbReference type="PROSITE" id="PS51186"/>
    </source>
</evidence>
<feature type="domain" description="N-acetyltransferase" evidence="1">
    <location>
        <begin position="10"/>
        <end position="172"/>
    </location>
</feature>
<reference evidence="2 3" key="1">
    <citation type="journal article" date="2010" name="DNA Res.">
        <title>Genome sequence of Kitasatospora setae NBRC 14216T: an evolutionary snapshot of the family Streptomycetaceae.</title>
        <authorList>
            <person name="Ichikawa N."/>
            <person name="Oguchi A."/>
            <person name="Ikeda H."/>
            <person name="Ishikawa J."/>
            <person name="Kitani S."/>
            <person name="Watanabe Y."/>
            <person name="Nakamura S."/>
            <person name="Katano Y."/>
            <person name="Kishi E."/>
            <person name="Sasagawa M."/>
            <person name="Ankai A."/>
            <person name="Fukui S."/>
            <person name="Hashimoto Y."/>
            <person name="Kamata S."/>
            <person name="Otoguro M."/>
            <person name="Tanikawa S."/>
            <person name="Nihira T."/>
            <person name="Horinouchi S."/>
            <person name="Ohnishi Y."/>
            <person name="Hayakawa M."/>
            <person name="Kuzuyama T."/>
            <person name="Arisawa A."/>
            <person name="Nomoto F."/>
            <person name="Miura H."/>
            <person name="Takahashi Y."/>
            <person name="Fujita N."/>
        </authorList>
    </citation>
    <scope>NUCLEOTIDE SEQUENCE [LARGE SCALE GENOMIC DNA]</scope>
    <source>
        <strain evidence="3">ATCC 33774 / DSM 43861 / JCM 3304 / KCC A-0304 / NBRC 14216 / KM-6054</strain>
    </source>
</reference>
<dbReference type="STRING" id="452652.KSE_02790"/>
<dbReference type="EC" id="2.3.1.-" evidence="2"/>
<dbReference type="GO" id="GO:1990189">
    <property type="term" value="F:protein N-terminal-serine acetyltransferase activity"/>
    <property type="evidence" value="ECO:0007669"/>
    <property type="project" value="TreeGrafter"/>
</dbReference>
<dbReference type="InterPro" id="IPR016181">
    <property type="entry name" value="Acyl_CoA_acyltransferase"/>
</dbReference>
<dbReference type="PATRIC" id="fig|452652.3.peg.273"/>
<evidence type="ECO:0000313" key="2">
    <source>
        <dbReference type="EMBL" id="BAJ26126.1"/>
    </source>
</evidence>
<sequence length="183" mass="19863">MPELAAARGYRLRGWTEPDAELLRAAAADPYIPLTTTVPSPYSDAAAAAYLARQRRRTAIGTGYPFVIVDPDGRAVGGLGLWTGEVPLRGWATVGYWVAPAFRRRGAAGAALAAAADWALGELALPRLELYVEPWNTGSIRTAERAGFRRTGLRPAHQLVDGRPRDMWHYAREGDPGASEHDE</sequence>
<dbReference type="Gene3D" id="3.40.630.30">
    <property type="match status" value="1"/>
</dbReference>
<dbReference type="SUPFAM" id="SSF55729">
    <property type="entry name" value="Acyl-CoA N-acyltransferases (Nat)"/>
    <property type="match status" value="1"/>
</dbReference>
<proteinExistence type="predicted"/>
<dbReference type="PROSITE" id="PS51186">
    <property type="entry name" value="GNAT"/>
    <property type="match status" value="1"/>
</dbReference>
<keyword evidence="2" id="KW-0012">Acyltransferase</keyword>
<dbReference type="GO" id="GO:0005737">
    <property type="term" value="C:cytoplasm"/>
    <property type="evidence" value="ECO:0007669"/>
    <property type="project" value="TreeGrafter"/>
</dbReference>
<accession>E4N4J5</accession>
<dbReference type="EMBL" id="AP010968">
    <property type="protein sequence ID" value="BAJ26126.1"/>
    <property type="molecule type" value="Genomic_DNA"/>
</dbReference>
<protein>
    <submittedName>
        <fullName evidence="2">Putative acetyltransferase</fullName>
        <ecNumber evidence="2">2.3.1.-</ecNumber>
    </submittedName>
</protein>
<gene>
    <name evidence="2" type="ordered locus">KSE_02790</name>
</gene>
<dbReference type="eggNOG" id="COG1670">
    <property type="taxonomic scope" value="Bacteria"/>
</dbReference>
<keyword evidence="3" id="KW-1185">Reference proteome</keyword>
<dbReference type="PANTHER" id="PTHR43441:SF10">
    <property type="entry name" value="ACETYLTRANSFERASE"/>
    <property type="match status" value="1"/>
</dbReference>
<dbReference type="InterPro" id="IPR051908">
    <property type="entry name" value="Ribosomal_N-acetyltransferase"/>
</dbReference>
<dbReference type="HOGENOM" id="CLU_013985_3_4_11"/>
<organism evidence="2 3">
    <name type="scientific">Kitasatospora setae (strain ATCC 33774 / DSM 43861 / JCM 3304 / KCC A-0304 / NBRC 14216 / KM-6054)</name>
    <name type="common">Streptomyces setae</name>
    <dbReference type="NCBI Taxonomy" id="452652"/>
    <lineage>
        <taxon>Bacteria</taxon>
        <taxon>Bacillati</taxon>
        <taxon>Actinomycetota</taxon>
        <taxon>Actinomycetes</taxon>
        <taxon>Kitasatosporales</taxon>
        <taxon>Streptomycetaceae</taxon>
        <taxon>Kitasatospora</taxon>
    </lineage>
</organism>
<name>E4N4J5_KITSK</name>